<feature type="domain" description="G-protein coupled receptors family 3 profile" evidence="14">
    <location>
        <begin position="546"/>
        <end position="812"/>
    </location>
</feature>
<dbReference type="PANTHER" id="PTHR24060">
    <property type="entry name" value="METABOTROPIC GLUTAMATE RECEPTOR"/>
    <property type="match status" value="1"/>
</dbReference>
<evidence type="ECO:0000256" key="1">
    <source>
        <dbReference type="ARBA" id="ARBA00004651"/>
    </source>
</evidence>
<dbReference type="EMBL" id="KB312171">
    <property type="protein sequence ID" value="ELT87766.1"/>
    <property type="molecule type" value="Genomic_DNA"/>
</dbReference>
<dbReference type="InterPro" id="IPR000162">
    <property type="entry name" value="GPCR_3_mtglu_rcpt"/>
</dbReference>
<evidence type="ECO:0000256" key="2">
    <source>
        <dbReference type="ARBA" id="ARBA00007242"/>
    </source>
</evidence>
<accession>R7T4L5</accession>
<evidence type="ECO:0000313" key="15">
    <source>
        <dbReference type="EMBL" id="ELT87766.1"/>
    </source>
</evidence>
<evidence type="ECO:0000256" key="3">
    <source>
        <dbReference type="ARBA" id="ARBA00022475"/>
    </source>
</evidence>
<dbReference type="InterPro" id="IPR050726">
    <property type="entry name" value="mGluR"/>
</dbReference>
<dbReference type="AlphaFoldDB" id="R7T4L5"/>
<reference evidence="16" key="3">
    <citation type="submission" date="2015-06" db="UniProtKB">
        <authorList>
            <consortium name="EnsemblMetazoa"/>
        </authorList>
    </citation>
    <scope>IDENTIFICATION</scope>
</reference>
<feature type="transmembrane region" description="Helical" evidence="13">
    <location>
        <begin position="612"/>
        <end position="630"/>
    </location>
</feature>
<keyword evidence="9" id="KW-1015">Disulfide bond</keyword>
<dbReference type="PRINTS" id="PR00593">
    <property type="entry name" value="MTABOTROPICR"/>
</dbReference>
<sequence length="853" mass="95677">MIGGLFPVHKKDGARCGEIQPDRGLQRLEAMLFTIDKINADKDLLFGVRLGANIMDTCSRDVYALEQSLEYVRASLSSLDGGKYTCADNSTAEPVNVPQPVLGVVGGSYSSVSIQVANLLRLFRIPQVSYASTSSALSDKTRFEYFARTVPPDNYQAKAMADIVHHFNWTYVSTVASEGDYGELGIESFQHEARARNICVAITEKIAQTAQESDFDYIITRLLEKSTARVIVLFLRVEDASGLMSAAKRANVTGHFVWIASDGWGKEEMPVKHNSEMANGALTIDLQSSVIKEFDRYFKALRPNKNKRNPWFTEYWENVHKCNFPETKILKFSSICSGRELITPTIYKQESKIQFVFDAVYALAHALHNLFAKECGDLRGRKRRKECIRNLRVDGEVLYQQYLLNVSFDDGYGGVVGFNKQGDGLGRYNIMNYRRNRSSGRFEYEIVGDWAGGLSFDQTGSRPPIMWTGGTYDIPMSQCSLPCAVGEVKNLAQGESCCWVCTTCEDNEYVKDEYTCAACPATWWPTQDRKDCYPLVEKVISWTSIHALVPVGLALLGSVLTAFVMVAFFRNLETPIVKASGRELSFMLLSGFLVCYLMTFIILARPSPVVCAIRRFGVGFGFSITYASLLTKTNRISRIFDSASRSAKRPPFISPKSQVMIAMLLVSVQVACTCVWLFLEPPGTRHFHPFNSMEEIVLKCKCSDESFLISLVYNMFLIIVCTVYAVKTRKIPENFNESKFIGFTMYTTCIIWLAFIPIYFGTLNSFQIQLTTLCVSVSLSASVALLCLFTPKMYILLFQPEKNVRKLTMNSTTYKKSMSSSISMGTGNHGTCDNLSNYFRALGEHTPAYWSAK</sequence>
<comment type="similarity">
    <text evidence="2">Belongs to the G-protein coupled receptor 3 family.</text>
</comment>
<dbReference type="STRING" id="283909.R7T4L5"/>
<dbReference type="FunFam" id="3.40.50.2300:FF:000009">
    <property type="entry name" value="Glutamate receptor, metabotropic 4"/>
    <property type="match status" value="1"/>
</dbReference>
<evidence type="ECO:0000256" key="6">
    <source>
        <dbReference type="ARBA" id="ARBA00022989"/>
    </source>
</evidence>
<name>R7T4L5_CAPTE</name>
<organism evidence="15">
    <name type="scientific">Capitella teleta</name>
    <name type="common">Polychaete worm</name>
    <dbReference type="NCBI Taxonomy" id="283909"/>
    <lineage>
        <taxon>Eukaryota</taxon>
        <taxon>Metazoa</taxon>
        <taxon>Spiralia</taxon>
        <taxon>Lophotrochozoa</taxon>
        <taxon>Annelida</taxon>
        <taxon>Polychaeta</taxon>
        <taxon>Sedentaria</taxon>
        <taxon>Scolecida</taxon>
        <taxon>Capitellidae</taxon>
        <taxon>Capitella</taxon>
    </lineage>
</organism>
<keyword evidence="5" id="KW-0732">Signal</keyword>
<keyword evidence="17" id="KW-1185">Reference proteome</keyword>
<evidence type="ECO:0000256" key="12">
    <source>
        <dbReference type="ARBA" id="ARBA00023224"/>
    </source>
</evidence>
<dbReference type="PROSITE" id="PS00980">
    <property type="entry name" value="G_PROTEIN_RECEP_F3_2"/>
    <property type="match status" value="1"/>
</dbReference>
<dbReference type="InterPro" id="IPR000337">
    <property type="entry name" value="GPCR_3"/>
</dbReference>
<dbReference type="GO" id="GO:0004930">
    <property type="term" value="F:G protein-coupled receptor activity"/>
    <property type="evidence" value="ECO:0007669"/>
    <property type="project" value="UniProtKB-KW"/>
</dbReference>
<dbReference type="EnsemblMetazoa" id="CapteT211789">
    <property type="protein sequence ID" value="CapteP211789"/>
    <property type="gene ID" value="CapteG211789"/>
</dbReference>
<feature type="transmembrane region" description="Helical" evidence="13">
    <location>
        <begin position="659"/>
        <end position="679"/>
    </location>
</feature>
<keyword evidence="10" id="KW-0675">Receptor</keyword>
<dbReference type="InterPro" id="IPR028082">
    <property type="entry name" value="Peripla_BP_I"/>
</dbReference>
<feature type="transmembrane region" description="Helical" evidence="13">
    <location>
        <begin position="707"/>
        <end position="726"/>
    </location>
</feature>
<evidence type="ECO:0000256" key="9">
    <source>
        <dbReference type="ARBA" id="ARBA00023157"/>
    </source>
</evidence>
<keyword evidence="6 13" id="KW-1133">Transmembrane helix</keyword>
<dbReference type="InterPro" id="IPR017978">
    <property type="entry name" value="GPCR_3_C"/>
</dbReference>
<dbReference type="PRINTS" id="PR00248">
    <property type="entry name" value="GPCRMGR"/>
</dbReference>
<evidence type="ECO:0000313" key="17">
    <source>
        <dbReference type="Proteomes" id="UP000014760"/>
    </source>
</evidence>
<feature type="transmembrane region" description="Helical" evidence="13">
    <location>
        <begin position="766"/>
        <end position="789"/>
    </location>
</feature>
<feature type="transmembrane region" description="Helical" evidence="13">
    <location>
        <begin position="738"/>
        <end position="760"/>
    </location>
</feature>
<evidence type="ECO:0000256" key="5">
    <source>
        <dbReference type="ARBA" id="ARBA00022729"/>
    </source>
</evidence>
<evidence type="ECO:0000256" key="8">
    <source>
        <dbReference type="ARBA" id="ARBA00023136"/>
    </source>
</evidence>
<dbReference type="FunCoup" id="R7T4L5">
    <property type="interactions" value="254"/>
</dbReference>
<keyword evidence="8 13" id="KW-0472">Membrane</keyword>
<evidence type="ECO:0000256" key="4">
    <source>
        <dbReference type="ARBA" id="ARBA00022692"/>
    </source>
</evidence>
<dbReference type="SUPFAM" id="SSF53822">
    <property type="entry name" value="Periplasmic binding protein-like I"/>
    <property type="match status" value="1"/>
</dbReference>
<proteinExistence type="inferred from homology"/>
<evidence type="ECO:0000256" key="13">
    <source>
        <dbReference type="SAM" id="Phobius"/>
    </source>
</evidence>
<feature type="transmembrane region" description="Helical" evidence="13">
    <location>
        <begin position="584"/>
        <end position="606"/>
    </location>
</feature>
<dbReference type="OMA" id="CNIQDMS"/>
<dbReference type="InterPro" id="IPR011500">
    <property type="entry name" value="GPCR_3_9-Cys_dom"/>
</dbReference>
<dbReference type="CDD" id="cd15934">
    <property type="entry name" value="7tmC_mGluRs_group2_3"/>
    <property type="match status" value="1"/>
</dbReference>
<dbReference type="PROSITE" id="PS00981">
    <property type="entry name" value="G_PROTEIN_RECEP_F3_3"/>
    <property type="match status" value="1"/>
</dbReference>
<evidence type="ECO:0000256" key="10">
    <source>
        <dbReference type="ARBA" id="ARBA00023170"/>
    </source>
</evidence>
<reference evidence="15 17" key="2">
    <citation type="journal article" date="2013" name="Nature">
        <title>Insights into bilaterian evolution from three spiralian genomes.</title>
        <authorList>
            <person name="Simakov O."/>
            <person name="Marletaz F."/>
            <person name="Cho S.J."/>
            <person name="Edsinger-Gonzales E."/>
            <person name="Havlak P."/>
            <person name="Hellsten U."/>
            <person name="Kuo D.H."/>
            <person name="Larsson T."/>
            <person name="Lv J."/>
            <person name="Arendt D."/>
            <person name="Savage R."/>
            <person name="Osoegawa K."/>
            <person name="de Jong P."/>
            <person name="Grimwood J."/>
            <person name="Chapman J.A."/>
            <person name="Shapiro H."/>
            <person name="Aerts A."/>
            <person name="Otillar R.P."/>
            <person name="Terry A.Y."/>
            <person name="Boore J.L."/>
            <person name="Grigoriev I.V."/>
            <person name="Lindberg D.R."/>
            <person name="Seaver E.C."/>
            <person name="Weisblat D.A."/>
            <person name="Putnam N.H."/>
            <person name="Rokhsar D.S."/>
        </authorList>
    </citation>
    <scope>NUCLEOTIDE SEQUENCE</scope>
    <source>
        <strain evidence="15 17">I ESC-2004</strain>
    </source>
</reference>
<dbReference type="Proteomes" id="UP000014760">
    <property type="component" value="Unassembled WGS sequence"/>
</dbReference>
<keyword evidence="12" id="KW-0807">Transducer</keyword>
<dbReference type="EMBL" id="AMQN01003583">
    <property type="status" value="NOT_ANNOTATED_CDS"/>
    <property type="molecule type" value="Genomic_DNA"/>
</dbReference>
<keyword evidence="3" id="KW-1003">Cell membrane</keyword>
<dbReference type="Pfam" id="PF01094">
    <property type="entry name" value="ANF_receptor"/>
    <property type="match status" value="1"/>
</dbReference>
<dbReference type="InterPro" id="IPR038550">
    <property type="entry name" value="GPCR_3_9-Cys_sf"/>
</dbReference>
<dbReference type="PROSITE" id="PS00979">
    <property type="entry name" value="G_PROTEIN_RECEP_F3_1"/>
    <property type="match status" value="1"/>
</dbReference>
<evidence type="ECO:0000256" key="7">
    <source>
        <dbReference type="ARBA" id="ARBA00023040"/>
    </source>
</evidence>
<keyword evidence="4 13" id="KW-0812">Transmembrane</keyword>
<evidence type="ECO:0000256" key="11">
    <source>
        <dbReference type="ARBA" id="ARBA00023180"/>
    </source>
</evidence>
<dbReference type="Gene3D" id="2.10.50.30">
    <property type="entry name" value="GPCR, family 3, nine cysteines domain"/>
    <property type="match status" value="1"/>
</dbReference>
<evidence type="ECO:0000313" key="16">
    <source>
        <dbReference type="EnsemblMetazoa" id="CapteP211789"/>
    </source>
</evidence>
<dbReference type="GO" id="GO:0005886">
    <property type="term" value="C:plasma membrane"/>
    <property type="evidence" value="ECO:0007669"/>
    <property type="project" value="UniProtKB-SubCell"/>
</dbReference>
<dbReference type="HOGENOM" id="CLU_005389_0_0_1"/>
<protein>
    <recommendedName>
        <fullName evidence="14">G-protein coupled receptors family 3 profile domain-containing protein</fullName>
    </recommendedName>
</protein>
<evidence type="ECO:0000259" key="14">
    <source>
        <dbReference type="PROSITE" id="PS50259"/>
    </source>
</evidence>
<gene>
    <name evidence="15" type="ORF">CAPTEDRAFT_211789</name>
</gene>
<dbReference type="Pfam" id="PF07562">
    <property type="entry name" value="NCD3G"/>
    <property type="match status" value="1"/>
</dbReference>
<dbReference type="Pfam" id="PF00003">
    <property type="entry name" value="7tm_3"/>
    <property type="match status" value="1"/>
</dbReference>
<reference evidence="17" key="1">
    <citation type="submission" date="2012-12" db="EMBL/GenBank/DDBJ databases">
        <authorList>
            <person name="Hellsten U."/>
            <person name="Grimwood J."/>
            <person name="Chapman J.A."/>
            <person name="Shapiro H."/>
            <person name="Aerts A."/>
            <person name="Otillar R.P."/>
            <person name="Terry A.Y."/>
            <person name="Boore J.L."/>
            <person name="Simakov O."/>
            <person name="Marletaz F."/>
            <person name="Cho S.-J."/>
            <person name="Edsinger-Gonzales E."/>
            <person name="Havlak P."/>
            <person name="Kuo D.-H."/>
            <person name="Larsson T."/>
            <person name="Lv J."/>
            <person name="Arendt D."/>
            <person name="Savage R."/>
            <person name="Osoegawa K."/>
            <person name="de Jong P."/>
            <person name="Lindberg D.R."/>
            <person name="Seaver E.C."/>
            <person name="Weisblat D.A."/>
            <person name="Putnam N.H."/>
            <person name="Grigoriev I.V."/>
            <person name="Rokhsar D.S."/>
        </authorList>
    </citation>
    <scope>NUCLEOTIDE SEQUENCE</scope>
    <source>
        <strain evidence="17">I ESC-2004</strain>
    </source>
</reference>
<keyword evidence="11" id="KW-0325">Glycoprotein</keyword>
<feature type="transmembrane region" description="Helical" evidence="13">
    <location>
        <begin position="547"/>
        <end position="572"/>
    </location>
</feature>
<dbReference type="PROSITE" id="PS50259">
    <property type="entry name" value="G_PROTEIN_RECEP_F3_4"/>
    <property type="match status" value="1"/>
</dbReference>
<dbReference type="OrthoDB" id="425344at2759"/>
<dbReference type="InterPro" id="IPR001828">
    <property type="entry name" value="ANF_lig-bd_rcpt"/>
</dbReference>
<comment type="subcellular location">
    <subcellularLocation>
        <location evidence="1">Cell membrane</location>
        <topology evidence="1">Multi-pass membrane protein</topology>
    </subcellularLocation>
</comment>
<dbReference type="FunFam" id="2.10.50.30:FF:000001">
    <property type="entry name" value="metabotropic glutamate receptor 1"/>
    <property type="match status" value="1"/>
</dbReference>
<keyword evidence="7" id="KW-0297">G-protein coupled receptor</keyword>
<dbReference type="Gene3D" id="3.40.50.2300">
    <property type="match status" value="2"/>
</dbReference>
<dbReference type="InterPro" id="IPR017979">
    <property type="entry name" value="GPCR_3_CS"/>
</dbReference>